<dbReference type="Pfam" id="PF13649">
    <property type="entry name" value="Methyltransf_25"/>
    <property type="match status" value="1"/>
</dbReference>
<dbReference type="InterPro" id="IPR041698">
    <property type="entry name" value="Methyltransf_25"/>
</dbReference>
<sequence>MKFYEEISKYYDYIFPTGKAQVNFLNKFIGDIPKDILDIACGTGGYSLELAKQGNKVTAVDLDAKMVEELKTKALESNLNVNALCGNMLELNDILNSQYDLAFCIGNSLVHLDGEKEISSFLKAVKAILREQGKLIVQIINYDRVLSQNVSSLPTIENAEVGLKFKRIYRYNKDLNKVFFKTILEVEGKELENEIPLYPLLSYELIRLLHEAGYEEVKLYGDFKESEFQKDNSYALVVVAS</sequence>
<dbReference type="GO" id="GO:0008168">
    <property type="term" value="F:methyltransferase activity"/>
    <property type="evidence" value="ECO:0007669"/>
    <property type="project" value="UniProtKB-KW"/>
</dbReference>
<evidence type="ECO:0000313" key="3">
    <source>
        <dbReference type="EMBL" id="MBP2020911.1"/>
    </source>
</evidence>
<dbReference type="CDD" id="cd02440">
    <property type="entry name" value="AdoMet_MTases"/>
    <property type="match status" value="1"/>
</dbReference>
<dbReference type="PANTHER" id="PTHR43861">
    <property type="entry name" value="TRANS-ACONITATE 2-METHYLTRANSFERASE-RELATED"/>
    <property type="match status" value="1"/>
</dbReference>
<evidence type="ECO:0000313" key="4">
    <source>
        <dbReference type="Proteomes" id="UP001519308"/>
    </source>
</evidence>
<organism evidence="3 4">
    <name type="scientific">Clostridium punense</name>
    <dbReference type="NCBI Taxonomy" id="1054297"/>
    <lineage>
        <taxon>Bacteria</taxon>
        <taxon>Bacillati</taxon>
        <taxon>Bacillota</taxon>
        <taxon>Clostridia</taxon>
        <taxon>Eubacteriales</taxon>
        <taxon>Clostridiaceae</taxon>
        <taxon>Clostridium</taxon>
    </lineage>
</organism>
<dbReference type="SUPFAM" id="SSF53335">
    <property type="entry name" value="S-adenosyl-L-methionine-dependent methyltransferases"/>
    <property type="match status" value="1"/>
</dbReference>
<name>A0ABS4K197_9CLOT</name>
<feature type="domain" description="Methyltransferase" evidence="2">
    <location>
        <begin position="36"/>
        <end position="133"/>
    </location>
</feature>
<keyword evidence="1" id="KW-0808">Transferase</keyword>
<dbReference type="RefSeq" id="WP_021285075.1">
    <property type="nucleotide sequence ID" value="NZ_JAGGLL010000004.1"/>
</dbReference>
<proteinExistence type="predicted"/>
<dbReference type="Gene3D" id="3.40.50.150">
    <property type="entry name" value="Vaccinia Virus protein VP39"/>
    <property type="match status" value="1"/>
</dbReference>
<dbReference type="GO" id="GO:0032259">
    <property type="term" value="P:methylation"/>
    <property type="evidence" value="ECO:0007669"/>
    <property type="project" value="UniProtKB-KW"/>
</dbReference>
<keyword evidence="4" id="KW-1185">Reference proteome</keyword>
<keyword evidence="3" id="KW-0489">Methyltransferase</keyword>
<evidence type="ECO:0000259" key="2">
    <source>
        <dbReference type="Pfam" id="PF13649"/>
    </source>
</evidence>
<evidence type="ECO:0000256" key="1">
    <source>
        <dbReference type="ARBA" id="ARBA00022679"/>
    </source>
</evidence>
<dbReference type="Gene3D" id="2.20.25.110">
    <property type="entry name" value="S-adenosyl-L-methionine-dependent methyltransferases"/>
    <property type="match status" value="1"/>
</dbReference>
<gene>
    <name evidence="3" type="ORF">J2Z44_000695</name>
</gene>
<accession>A0ABS4K197</accession>
<dbReference type="Proteomes" id="UP001519308">
    <property type="component" value="Unassembled WGS sequence"/>
</dbReference>
<protein>
    <submittedName>
        <fullName evidence="3">2-polyprenyl-3-methyl-5-hydroxy-6-metoxy-1, 4-benzoquinol methylase</fullName>
    </submittedName>
</protein>
<comment type="caution">
    <text evidence="3">The sequence shown here is derived from an EMBL/GenBank/DDBJ whole genome shotgun (WGS) entry which is preliminary data.</text>
</comment>
<dbReference type="InterPro" id="IPR029063">
    <property type="entry name" value="SAM-dependent_MTases_sf"/>
</dbReference>
<reference evidence="3 4" key="1">
    <citation type="submission" date="2021-03" db="EMBL/GenBank/DDBJ databases">
        <title>Genomic Encyclopedia of Type Strains, Phase IV (KMG-IV): sequencing the most valuable type-strain genomes for metagenomic binning, comparative biology and taxonomic classification.</title>
        <authorList>
            <person name="Goeker M."/>
        </authorList>
    </citation>
    <scope>NUCLEOTIDE SEQUENCE [LARGE SCALE GENOMIC DNA]</scope>
    <source>
        <strain evidence="3 4">DSM 28650</strain>
    </source>
</reference>
<dbReference type="EMBL" id="JAGGLL010000004">
    <property type="protein sequence ID" value="MBP2020911.1"/>
    <property type="molecule type" value="Genomic_DNA"/>
</dbReference>